<evidence type="ECO:0000256" key="12">
    <source>
        <dbReference type="ARBA" id="ARBA00023273"/>
    </source>
</evidence>
<evidence type="ECO:0000256" key="20">
    <source>
        <dbReference type="ARBA" id="ARBA00047734"/>
    </source>
</evidence>
<reference evidence="25" key="1">
    <citation type="journal article" date="2020" name="mSystems">
        <title>Genome- and Community-Level Interaction Insights into Carbon Utilization and Element Cycling Functions of Hydrothermarchaeota in Hydrothermal Sediment.</title>
        <authorList>
            <person name="Zhou Z."/>
            <person name="Liu Y."/>
            <person name="Xu W."/>
            <person name="Pan J."/>
            <person name="Luo Z.H."/>
            <person name="Li M."/>
        </authorList>
    </citation>
    <scope>NUCLEOTIDE SEQUENCE [LARGE SCALE GENOMIC DNA]</scope>
    <source>
        <strain evidence="25">SpSt-1071</strain>
    </source>
</reference>
<dbReference type="AlphaFoldDB" id="A0A7C5RF10"/>
<dbReference type="PANTHER" id="PTHR12418">
    <property type="entry name" value="ACYL-COENZYME A THIOESTERASE THEM4"/>
    <property type="match status" value="1"/>
</dbReference>
<dbReference type="GO" id="GO:0016289">
    <property type="term" value="F:acyl-CoA hydrolase activity"/>
    <property type="evidence" value="ECO:0007669"/>
    <property type="project" value="UniProtKB-ARBA"/>
</dbReference>
<evidence type="ECO:0000256" key="8">
    <source>
        <dbReference type="ARBA" id="ARBA00022832"/>
    </source>
</evidence>
<dbReference type="InterPro" id="IPR052365">
    <property type="entry name" value="THEM4/THEM5_acyl-CoA_thioest"/>
</dbReference>
<evidence type="ECO:0000256" key="21">
    <source>
        <dbReference type="ARBA" id="ARBA00047969"/>
    </source>
</evidence>
<evidence type="ECO:0000256" key="15">
    <source>
        <dbReference type="ARBA" id="ARBA00038456"/>
    </source>
</evidence>
<evidence type="ECO:0000256" key="1">
    <source>
        <dbReference type="ARBA" id="ARBA00004170"/>
    </source>
</evidence>
<comment type="catalytic activity">
    <reaction evidence="22">
        <text>dodecanoyl-CoA + H2O = dodecanoate + CoA + H(+)</text>
        <dbReference type="Rhea" id="RHEA:30135"/>
        <dbReference type="ChEBI" id="CHEBI:15377"/>
        <dbReference type="ChEBI" id="CHEBI:15378"/>
        <dbReference type="ChEBI" id="CHEBI:18262"/>
        <dbReference type="ChEBI" id="CHEBI:57287"/>
        <dbReference type="ChEBI" id="CHEBI:57375"/>
    </reaction>
    <physiologicalReaction direction="left-to-right" evidence="22">
        <dbReference type="Rhea" id="RHEA:30136"/>
    </physiologicalReaction>
</comment>
<keyword evidence="10" id="KW-0443">Lipid metabolism</keyword>
<evidence type="ECO:0000256" key="6">
    <source>
        <dbReference type="ARBA" id="ARBA00022703"/>
    </source>
</evidence>
<comment type="catalytic activity">
    <reaction evidence="23">
        <text>tetradecanoyl-CoA + H2O = tetradecanoate + CoA + H(+)</text>
        <dbReference type="Rhea" id="RHEA:40119"/>
        <dbReference type="ChEBI" id="CHEBI:15377"/>
        <dbReference type="ChEBI" id="CHEBI:15378"/>
        <dbReference type="ChEBI" id="CHEBI:30807"/>
        <dbReference type="ChEBI" id="CHEBI:57287"/>
        <dbReference type="ChEBI" id="CHEBI:57385"/>
    </reaction>
    <physiologicalReaction direction="left-to-right" evidence="23">
        <dbReference type="Rhea" id="RHEA:40120"/>
    </physiologicalReaction>
</comment>
<evidence type="ECO:0000256" key="5">
    <source>
        <dbReference type="ARBA" id="ARBA00022490"/>
    </source>
</evidence>
<evidence type="ECO:0000256" key="23">
    <source>
        <dbReference type="ARBA" id="ARBA00048180"/>
    </source>
</evidence>
<sequence>MARNPFLDWLSPERFVRGEGRAELEVAVREEFLQARGAVHGGILASLLDTAMGSAAGSLGVRVVTADLNVSYLRPAVSHRLYVKAQVIYQGDRLYFVEGSVLDHNGSEVARGKGIFFRVG</sequence>
<keyword evidence="5" id="KW-0963">Cytoplasm</keyword>
<keyword evidence="4" id="KW-1003">Cell membrane</keyword>
<keyword evidence="11" id="KW-0472">Membrane</keyword>
<comment type="catalytic activity">
    <reaction evidence="20">
        <text>hexadecanoyl-CoA + H2O = hexadecanoate + CoA + H(+)</text>
        <dbReference type="Rhea" id="RHEA:16645"/>
        <dbReference type="ChEBI" id="CHEBI:7896"/>
        <dbReference type="ChEBI" id="CHEBI:15377"/>
        <dbReference type="ChEBI" id="CHEBI:15378"/>
        <dbReference type="ChEBI" id="CHEBI:57287"/>
        <dbReference type="ChEBI" id="CHEBI:57379"/>
        <dbReference type="EC" id="3.1.2.2"/>
    </reaction>
    <physiologicalReaction direction="left-to-right" evidence="20">
        <dbReference type="Rhea" id="RHEA:16646"/>
    </physiologicalReaction>
</comment>
<evidence type="ECO:0000256" key="22">
    <source>
        <dbReference type="ARBA" id="ARBA00048074"/>
    </source>
</evidence>
<evidence type="ECO:0000256" key="16">
    <source>
        <dbReference type="ARBA" id="ARBA00038848"/>
    </source>
</evidence>
<organism evidence="25">
    <name type="scientific">Thermus caliditerrae</name>
    <dbReference type="NCBI Taxonomy" id="1330700"/>
    <lineage>
        <taxon>Bacteria</taxon>
        <taxon>Thermotogati</taxon>
        <taxon>Deinococcota</taxon>
        <taxon>Deinococci</taxon>
        <taxon>Thermales</taxon>
        <taxon>Thermaceae</taxon>
        <taxon>Thermus</taxon>
    </lineage>
</organism>
<dbReference type="EMBL" id="DRXE01000229">
    <property type="protein sequence ID" value="HHM68302.1"/>
    <property type="molecule type" value="Genomic_DNA"/>
</dbReference>
<dbReference type="InterPro" id="IPR029069">
    <property type="entry name" value="HotDog_dom_sf"/>
</dbReference>
<dbReference type="GO" id="GO:0006631">
    <property type="term" value="P:fatty acid metabolic process"/>
    <property type="evidence" value="ECO:0007669"/>
    <property type="project" value="UniProtKB-KW"/>
</dbReference>
<dbReference type="PANTHER" id="PTHR12418:SF19">
    <property type="entry name" value="ACYL-COENZYME A THIOESTERASE THEM4"/>
    <property type="match status" value="1"/>
</dbReference>
<evidence type="ECO:0000256" key="17">
    <source>
        <dbReference type="ARBA" id="ARBA00040123"/>
    </source>
</evidence>
<evidence type="ECO:0000256" key="9">
    <source>
        <dbReference type="ARBA" id="ARBA00022946"/>
    </source>
</evidence>
<evidence type="ECO:0000313" key="25">
    <source>
        <dbReference type="EMBL" id="HHM68302.1"/>
    </source>
</evidence>
<comment type="similarity">
    <text evidence="15">Belongs to the THEM4/THEM5 thioesterase family.</text>
</comment>
<dbReference type="CDD" id="cd03443">
    <property type="entry name" value="PaaI_thioesterase"/>
    <property type="match status" value="1"/>
</dbReference>
<accession>A0A7C5RF10</accession>
<keyword evidence="6" id="KW-0053">Apoptosis</keyword>
<evidence type="ECO:0000256" key="10">
    <source>
        <dbReference type="ARBA" id="ARBA00023098"/>
    </source>
</evidence>
<gene>
    <name evidence="25" type="ORF">ENM28_06310</name>
</gene>
<evidence type="ECO:0000256" key="14">
    <source>
        <dbReference type="ARBA" id="ARBA00037002"/>
    </source>
</evidence>
<comment type="catalytic activity">
    <reaction evidence="13">
        <text>(5Z,8Z,11Z,14Z)-eicosatetraenoyl-CoA + H2O = (5Z,8Z,11Z,14Z)-eicosatetraenoate + CoA + H(+)</text>
        <dbReference type="Rhea" id="RHEA:40151"/>
        <dbReference type="ChEBI" id="CHEBI:15377"/>
        <dbReference type="ChEBI" id="CHEBI:15378"/>
        <dbReference type="ChEBI" id="CHEBI:32395"/>
        <dbReference type="ChEBI" id="CHEBI:57287"/>
        <dbReference type="ChEBI" id="CHEBI:57368"/>
    </reaction>
    <physiologicalReaction direction="left-to-right" evidence="13">
        <dbReference type="Rhea" id="RHEA:40152"/>
    </physiologicalReaction>
</comment>
<dbReference type="GO" id="GO:0005737">
    <property type="term" value="C:cytoplasm"/>
    <property type="evidence" value="ECO:0007669"/>
    <property type="project" value="UniProtKB-SubCell"/>
</dbReference>
<dbReference type="InterPro" id="IPR003736">
    <property type="entry name" value="PAAI_dom"/>
</dbReference>
<dbReference type="SUPFAM" id="SSF54637">
    <property type="entry name" value="Thioesterase/thiol ester dehydrase-isomerase"/>
    <property type="match status" value="1"/>
</dbReference>
<evidence type="ECO:0000256" key="3">
    <source>
        <dbReference type="ARBA" id="ARBA00004632"/>
    </source>
</evidence>
<dbReference type="Pfam" id="PF03061">
    <property type="entry name" value="4HBT"/>
    <property type="match status" value="1"/>
</dbReference>
<comment type="subcellular location">
    <subcellularLocation>
        <location evidence="3">Cell projection</location>
        <location evidence="3">Ruffle membrane</location>
    </subcellularLocation>
    <subcellularLocation>
        <location evidence="2">Cytoplasm</location>
    </subcellularLocation>
    <subcellularLocation>
        <location evidence="1">Membrane</location>
        <topology evidence="1">Peripheral membrane protein</topology>
    </subcellularLocation>
</comment>
<feature type="domain" description="Thioesterase" evidence="24">
    <location>
        <begin position="37"/>
        <end position="109"/>
    </location>
</feature>
<evidence type="ECO:0000256" key="19">
    <source>
        <dbReference type="ARBA" id="ARBA00047588"/>
    </source>
</evidence>
<comment type="catalytic activity">
    <reaction evidence="14">
        <text>(9Z)-octadecenoyl-CoA + H2O = (9Z)-octadecenoate + CoA + H(+)</text>
        <dbReference type="Rhea" id="RHEA:40139"/>
        <dbReference type="ChEBI" id="CHEBI:15377"/>
        <dbReference type="ChEBI" id="CHEBI:15378"/>
        <dbReference type="ChEBI" id="CHEBI:30823"/>
        <dbReference type="ChEBI" id="CHEBI:57287"/>
        <dbReference type="ChEBI" id="CHEBI:57387"/>
    </reaction>
    <physiologicalReaction direction="left-to-right" evidence="14">
        <dbReference type="Rhea" id="RHEA:40140"/>
    </physiologicalReaction>
</comment>
<dbReference type="EC" id="3.1.2.2" evidence="16"/>
<evidence type="ECO:0000259" key="24">
    <source>
        <dbReference type="Pfam" id="PF03061"/>
    </source>
</evidence>
<evidence type="ECO:0000256" key="18">
    <source>
        <dbReference type="ARBA" id="ARBA00043210"/>
    </source>
</evidence>
<evidence type="ECO:0000256" key="11">
    <source>
        <dbReference type="ARBA" id="ARBA00023136"/>
    </source>
</evidence>
<dbReference type="InterPro" id="IPR006683">
    <property type="entry name" value="Thioestr_dom"/>
</dbReference>
<dbReference type="Gene3D" id="3.10.129.10">
    <property type="entry name" value="Hotdog Thioesterase"/>
    <property type="match status" value="1"/>
</dbReference>
<dbReference type="GO" id="GO:0016020">
    <property type="term" value="C:membrane"/>
    <property type="evidence" value="ECO:0007669"/>
    <property type="project" value="UniProtKB-SubCell"/>
</dbReference>
<protein>
    <recommendedName>
        <fullName evidence="17">Acyl-coenzyme A thioesterase THEM4</fullName>
        <ecNumber evidence="16">3.1.2.2</ecNumber>
    </recommendedName>
    <alternativeName>
        <fullName evidence="18">Thioesterase superfamily member 4</fullName>
    </alternativeName>
</protein>
<evidence type="ECO:0000256" key="7">
    <source>
        <dbReference type="ARBA" id="ARBA00022801"/>
    </source>
</evidence>
<evidence type="ECO:0000256" key="4">
    <source>
        <dbReference type="ARBA" id="ARBA00022475"/>
    </source>
</evidence>
<proteinExistence type="inferred from homology"/>
<evidence type="ECO:0000256" key="13">
    <source>
        <dbReference type="ARBA" id="ARBA00035852"/>
    </source>
</evidence>
<dbReference type="NCBIfam" id="TIGR00369">
    <property type="entry name" value="unchar_dom_1"/>
    <property type="match status" value="1"/>
</dbReference>
<name>A0A7C5RF10_9DEIN</name>
<comment type="caution">
    <text evidence="25">The sequence shown here is derived from an EMBL/GenBank/DDBJ whole genome shotgun (WGS) entry which is preliminary data.</text>
</comment>
<evidence type="ECO:0000256" key="2">
    <source>
        <dbReference type="ARBA" id="ARBA00004496"/>
    </source>
</evidence>
<comment type="catalytic activity">
    <reaction evidence="19">
        <text>octanoyl-CoA + H2O = octanoate + CoA + H(+)</text>
        <dbReference type="Rhea" id="RHEA:30143"/>
        <dbReference type="ChEBI" id="CHEBI:15377"/>
        <dbReference type="ChEBI" id="CHEBI:15378"/>
        <dbReference type="ChEBI" id="CHEBI:25646"/>
        <dbReference type="ChEBI" id="CHEBI:57287"/>
        <dbReference type="ChEBI" id="CHEBI:57386"/>
    </reaction>
    <physiologicalReaction direction="left-to-right" evidence="19">
        <dbReference type="Rhea" id="RHEA:30144"/>
    </physiologicalReaction>
</comment>
<keyword evidence="12" id="KW-0966">Cell projection</keyword>
<comment type="catalytic activity">
    <reaction evidence="21">
        <text>decanoyl-CoA + H2O = decanoate + CoA + H(+)</text>
        <dbReference type="Rhea" id="RHEA:40059"/>
        <dbReference type="ChEBI" id="CHEBI:15377"/>
        <dbReference type="ChEBI" id="CHEBI:15378"/>
        <dbReference type="ChEBI" id="CHEBI:27689"/>
        <dbReference type="ChEBI" id="CHEBI:57287"/>
        <dbReference type="ChEBI" id="CHEBI:61430"/>
    </reaction>
    <physiologicalReaction direction="left-to-right" evidence="21">
        <dbReference type="Rhea" id="RHEA:40060"/>
    </physiologicalReaction>
</comment>
<keyword evidence="7" id="KW-0378">Hydrolase</keyword>
<keyword evidence="8" id="KW-0276">Fatty acid metabolism</keyword>
<keyword evidence="9" id="KW-0809">Transit peptide</keyword>